<accession>A0A1G8X9Q3</accession>
<dbReference type="Pfam" id="PF07883">
    <property type="entry name" value="Cupin_2"/>
    <property type="match status" value="1"/>
</dbReference>
<keyword evidence="3" id="KW-1185">Reference proteome</keyword>
<dbReference type="PANTHER" id="PTHR36114">
    <property type="entry name" value="16.7 KDA PROTEIN IN WHIE LOCUS"/>
    <property type="match status" value="1"/>
</dbReference>
<gene>
    <name evidence="2" type="ORF">SAMN05216226_110147</name>
</gene>
<evidence type="ECO:0000313" key="2">
    <source>
        <dbReference type="EMBL" id="SDJ86480.1"/>
    </source>
</evidence>
<dbReference type="EMBL" id="FNFC01000010">
    <property type="protein sequence ID" value="SDJ86480.1"/>
    <property type="molecule type" value="Genomic_DNA"/>
</dbReference>
<dbReference type="PROSITE" id="PS50042">
    <property type="entry name" value="CNMP_BINDING_3"/>
    <property type="match status" value="1"/>
</dbReference>
<dbReference type="InterPro" id="IPR000595">
    <property type="entry name" value="cNMP-bd_dom"/>
</dbReference>
<name>A0A1G8X9Q3_9EURY</name>
<dbReference type="AlphaFoldDB" id="A0A1G8X9Q3"/>
<feature type="domain" description="Cyclic nucleotide-binding" evidence="1">
    <location>
        <begin position="9"/>
        <end position="121"/>
    </location>
</feature>
<dbReference type="InterPro" id="IPR014710">
    <property type="entry name" value="RmlC-like_jellyroll"/>
</dbReference>
<evidence type="ECO:0000259" key="1">
    <source>
        <dbReference type="PROSITE" id="PS50042"/>
    </source>
</evidence>
<dbReference type="Proteomes" id="UP000198856">
    <property type="component" value="Unassembled WGS sequence"/>
</dbReference>
<dbReference type="GO" id="GO:0016853">
    <property type="term" value="F:isomerase activity"/>
    <property type="evidence" value="ECO:0007669"/>
    <property type="project" value="UniProtKB-KW"/>
</dbReference>
<dbReference type="Gene3D" id="2.60.120.10">
    <property type="entry name" value="Jelly Rolls"/>
    <property type="match status" value="1"/>
</dbReference>
<dbReference type="OrthoDB" id="301394at2157"/>
<dbReference type="CDD" id="cd02226">
    <property type="entry name" value="cupin_YdbB-like"/>
    <property type="match status" value="1"/>
</dbReference>
<dbReference type="PANTHER" id="PTHR36114:SF1">
    <property type="entry name" value="16.7 KDA PROTEIN IN WHIE LOCUS"/>
    <property type="match status" value="1"/>
</dbReference>
<dbReference type="InterPro" id="IPR011051">
    <property type="entry name" value="RmlC_Cupin_sf"/>
</dbReference>
<dbReference type="STRING" id="890420.SAMN05216226_110147"/>
<dbReference type="InterPro" id="IPR052044">
    <property type="entry name" value="PKS_Associated_Protein"/>
</dbReference>
<reference evidence="2 3" key="1">
    <citation type="submission" date="2016-10" db="EMBL/GenBank/DDBJ databases">
        <authorList>
            <person name="de Groot N.N."/>
        </authorList>
    </citation>
    <scope>NUCLEOTIDE SEQUENCE [LARGE SCALE GENOMIC DNA]</scope>
    <source>
        <strain evidence="2 3">IBRC-M10015</strain>
    </source>
</reference>
<sequence>MDTVNLADAFASFDEQWAPRLVGELNGQAVKLAKAEGEFVWHHHDDADELFLVVSGELQIELRDEPDVELTEGELVVVPAGVEHRPVANGEAEILLFEPAETRNTGNVDAEQTQTDIERIE</sequence>
<dbReference type="SUPFAM" id="SSF51182">
    <property type="entry name" value="RmlC-like cupins"/>
    <property type="match status" value="1"/>
</dbReference>
<protein>
    <submittedName>
        <fullName evidence="2">Mannose-6-phosphate isomerase, cupin superfamily</fullName>
    </submittedName>
</protein>
<organism evidence="2 3">
    <name type="scientific">Halovenus aranensis</name>
    <dbReference type="NCBI Taxonomy" id="890420"/>
    <lineage>
        <taxon>Archaea</taxon>
        <taxon>Methanobacteriati</taxon>
        <taxon>Methanobacteriota</taxon>
        <taxon>Stenosarchaea group</taxon>
        <taxon>Halobacteria</taxon>
        <taxon>Halobacteriales</taxon>
        <taxon>Haloarculaceae</taxon>
        <taxon>Halovenus</taxon>
    </lineage>
</organism>
<keyword evidence="2" id="KW-0413">Isomerase</keyword>
<dbReference type="InterPro" id="IPR013096">
    <property type="entry name" value="Cupin_2"/>
</dbReference>
<dbReference type="RefSeq" id="WP_092703154.1">
    <property type="nucleotide sequence ID" value="NZ_FNFC01000010.1"/>
</dbReference>
<proteinExistence type="predicted"/>
<evidence type="ECO:0000313" key="3">
    <source>
        <dbReference type="Proteomes" id="UP000198856"/>
    </source>
</evidence>